<evidence type="ECO:0000256" key="2">
    <source>
        <dbReference type="ARBA" id="ARBA00022692"/>
    </source>
</evidence>
<feature type="transmembrane region" description="Helical" evidence="6">
    <location>
        <begin position="134"/>
        <end position="154"/>
    </location>
</feature>
<reference evidence="7 8" key="1">
    <citation type="submission" date="2023-06" db="EMBL/GenBank/DDBJ databases">
        <title>Antibody response to the Sneathia vaginalis cytopathogenic toxin A during pregnancy.</title>
        <authorList>
            <person name="Mccoy Z.T."/>
            <person name="Serrano M.G."/>
            <person name="Spaine K."/>
            <person name="Edwards D.J."/>
            <person name="Buck G.A."/>
            <person name="Jefferson K."/>
        </authorList>
    </citation>
    <scope>NUCLEOTIDE SEQUENCE [LARGE SCALE GENOMIC DNA]</scope>
    <source>
        <strain evidence="7 8">CCUG 42621</strain>
    </source>
</reference>
<evidence type="ECO:0000256" key="1">
    <source>
        <dbReference type="ARBA" id="ARBA00004141"/>
    </source>
</evidence>
<dbReference type="RefSeq" id="WP_277285166.1">
    <property type="nucleotide sequence ID" value="NZ_CAMYCH010000011.1"/>
</dbReference>
<feature type="transmembrane region" description="Helical" evidence="6">
    <location>
        <begin position="304"/>
        <end position="329"/>
    </location>
</feature>
<keyword evidence="2 6" id="KW-0812">Transmembrane</keyword>
<feature type="transmembrane region" description="Helical" evidence="6">
    <location>
        <begin position="272"/>
        <end position="292"/>
    </location>
</feature>
<feature type="transmembrane region" description="Helical" evidence="6">
    <location>
        <begin position="48"/>
        <end position="66"/>
    </location>
</feature>
<dbReference type="InterPro" id="IPR001182">
    <property type="entry name" value="FtsW/RodA"/>
</dbReference>
<protein>
    <submittedName>
        <fullName evidence="7">Rod shape-determining protein RodA</fullName>
    </submittedName>
</protein>
<evidence type="ECO:0000256" key="3">
    <source>
        <dbReference type="ARBA" id="ARBA00022960"/>
    </source>
</evidence>
<dbReference type="PANTHER" id="PTHR30474">
    <property type="entry name" value="CELL CYCLE PROTEIN"/>
    <property type="match status" value="1"/>
</dbReference>
<dbReference type="Proteomes" id="UP001225134">
    <property type="component" value="Unassembled WGS sequence"/>
</dbReference>
<keyword evidence="4 6" id="KW-1133">Transmembrane helix</keyword>
<accession>A0ABT7HJ99</accession>
<dbReference type="PANTHER" id="PTHR30474:SF1">
    <property type="entry name" value="PEPTIDOGLYCAN GLYCOSYLTRANSFERASE MRDB"/>
    <property type="match status" value="1"/>
</dbReference>
<feature type="transmembrane region" description="Helical" evidence="6">
    <location>
        <begin position="73"/>
        <end position="91"/>
    </location>
</feature>
<evidence type="ECO:0000313" key="7">
    <source>
        <dbReference type="EMBL" id="MDK9580107.1"/>
    </source>
</evidence>
<comment type="caution">
    <text evidence="7">The sequence shown here is derived from an EMBL/GenBank/DDBJ whole genome shotgun (WGS) entry which is preliminary data.</text>
</comment>
<feature type="transmembrane region" description="Helical" evidence="6">
    <location>
        <begin position="335"/>
        <end position="356"/>
    </location>
</feature>
<gene>
    <name evidence="7" type="primary">rodA</name>
    <name evidence="7" type="ORF">QQA45_00990</name>
</gene>
<evidence type="ECO:0000256" key="6">
    <source>
        <dbReference type="SAM" id="Phobius"/>
    </source>
</evidence>
<proteinExistence type="predicted"/>
<evidence type="ECO:0000256" key="5">
    <source>
        <dbReference type="ARBA" id="ARBA00023136"/>
    </source>
</evidence>
<evidence type="ECO:0000256" key="4">
    <source>
        <dbReference type="ARBA" id="ARBA00022989"/>
    </source>
</evidence>
<keyword evidence="8" id="KW-1185">Reference proteome</keyword>
<feature type="transmembrane region" description="Helical" evidence="6">
    <location>
        <begin position="18"/>
        <end position="36"/>
    </location>
</feature>
<feature type="transmembrane region" description="Helical" evidence="6">
    <location>
        <begin position="184"/>
        <end position="202"/>
    </location>
</feature>
<comment type="subcellular location">
    <subcellularLocation>
        <location evidence="1">Membrane</location>
        <topology evidence="1">Multi-pass membrane protein</topology>
    </subcellularLocation>
</comment>
<feature type="transmembrane region" description="Helical" evidence="6">
    <location>
        <begin position="111"/>
        <end position="127"/>
    </location>
</feature>
<feature type="transmembrane region" description="Helical" evidence="6">
    <location>
        <begin position="160"/>
        <end position="177"/>
    </location>
</feature>
<organism evidence="7 8">
    <name type="scientific">Sneathia sanguinegens</name>
    <dbReference type="NCBI Taxonomy" id="40543"/>
    <lineage>
        <taxon>Bacteria</taxon>
        <taxon>Fusobacteriati</taxon>
        <taxon>Fusobacteriota</taxon>
        <taxon>Fusobacteriia</taxon>
        <taxon>Fusobacteriales</taxon>
        <taxon>Leptotrichiaceae</taxon>
        <taxon>Sneathia</taxon>
    </lineage>
</organism>
<evidence type="ECO:0000313" key="8">
    <source>
        <dbReference type="Proteomes" id="UP001225134"/>
    </source>
</evidence>
<dbReference type="NCBIfam" id="TIGR02210">
    <property type="entry name" value="rodA_shape"/>
    <property type="match status" value="1"/>
</dbReference>
<keyword evidence="5 6" id="KW-0472">Membrane</keyword>
<dbReference type="InterPro" id="IPR011923">
    <property type="entry name" value="RodA/MrdB"/>
</dbReference>
<sequence>MKINIIEIKKRFSKIDKSLLIIVYTLVTISTLFIYSATRSMRYVKQNIIWILIGTLIIVLSGIIDYRLTKKYIWHLYGLGLIVLLIVRFAGKKTLGAQRWITIGSLQIQPSEFVKIIVILVLSYVIISKFRKGINNLFDIIKVFLWITPLVLLILFQPDLGNTLIIIFSYICVLFLNEANIKPLIYIAIIALISAYPIYHFALDDYQKTRIEVFLNPEKDVKNKGWHVTQSKISIGSGGFIGTGILNGSQSRLKFLPEPQTDFIFSVISEELGFVGSSFVILLYFLLIYNMLKISRLVDDDYGRIIIYGVVGIFLGHTIVNIGMTLGLIPVTGKTLLFLSYGGSSYLTAFMLIALVESIKMNSE</sequence>
<dbReference type="Pfam" id="PF01098">
    <property type="entry name" value="FTSW_RODA_SPOVE"/>
    <property type="match status" value="1"/>
</dbReference>
<dbReference type="EMBL" id="JASSPP010000001">
    <property type="protein sequence ID" value="MDK9580107.1"/>
    <property type="molecule type" value="Genomic_DNA"/>
</dbReference>
<keyword evidence="3" id="KW-0133">Cell shape</keyword>
<name>A0ABT7HJ99_9FUSO</name>